<dbReference type="SUPFAM" id="SSF50998">
    <property type="entry name" value="Quinoprotein alcohol dehydrogenase-like"/>
    <property type="match status" value="2"/>
</dbReference>
<dbReference type="Pfam" id="PF13360">
    <property type="entry name" value="PQQ_2"/>
    <property type="match status" value="3"/>
</dbReference>
<protein>
    <submittedName>
        <fullName evidence="4">Outer membrane biogenesis protein BamB</fullName>
    </submittedName>
</protein>
<keyword evidence="5" id="KW-1185">Reference proteome</keyword>
<dbReference type="PANTHER" id="PTHR34512">
    <property type="entry name" value="CELL SURFACE PROTEIN"/>
    <property type="match status" value="1"/>
</dbReference>
<feature type="region of interest" description="Disordered" evidence="1">
    <location>
        <begin position="1182"/>
        <end position="1202"/>
    </location>
</feature>
<dbReference type="InterPro" id="IPR021720">
    <property type="entry name" value="Malectin_dom"/>
</dbReference>
<dbReference type="Gene3D" id="2.130.10.10">
    <property type="entry name" value="YVTN repeat-like/Quinoprotein amine dehydrogenase"/>
    <property type="match status" value="2"/>
</dbReference>
<evidence type="ECO:0000313" key="4">
    <source>
        <dbReference type="EMBL" id="QDT21277.1"/>
    </source>
</evidence>
<gene>
    <name evidence="4" type="ORF">HG66A1_30760</name>
</gene>
<evidence type="ECO:0000259" key="3">
    <source>
        <dbReference type="Pfam" id="PF13360"/>
    </source>
</evidence>
<evidence type="ECO:0000259" key="2">
    <source>
        <dbReference type="Pfam" id="PF11721"/>
    </source>
</evidence>
<dbReference type="InterPro" id="IPR015943">
    <property type="entry name" value="WD40/YVTN_repeat-like_dom_sf"/>
</dbReference>
<dbReference type="Gene3D" id="2.60.120.430">
    <property type="entry name" value="Galactose-binding lectin"/>
    <property type="match status" value="1"/>
</dbReference>
<name>A0A517PPH2_9PLAN</name>
<dbReference type="EMBL" id="CP036266">
    <property type="protein sequence ID" value="QDT21277.1"/>
    <property type="molecule type" value="Genomic_DNA"/>
</dbReference>
<dbReference type="InterPro" id="IPR018391">
    <property type="entry name" value="PQQ_b-propeller_rpt"/>
</dbReference>
<dbReference type="InterPro" id="IPR011047">
    <property type="entry name" value="Quinoprotein_ADH-like_sf"/>
</dbReference>
<feature type="domain" description="Malectin" evidence="2">
    <location>
        <begin position="1366"/>
        <end position="1432"/>
    </location>
</feature>
<dbReference type="PANTHER" id="PTHR34512:SF30">
    <property type="entry name" value="OUTER MEMBRANE PROTEIN ASSEMBLY FACTOR BAMB"/>
    <property type="match status" value="1"/>
</dbReference>
<evidence type="ECO:0000256" key="1">
    <source>
        <dbReference type="SAM" id="MobiDB-lite"/>
    </source>
</evidence>
<dbReference type="Proteomes" id="UP000320421">
    <property type="component" value="Chromosome"/>
</dbReference>
<accession>A0A517PPH2</accession>
<feature type="domain" description="Pyrrolo-quinoline quinone repeat" evidence="3">
    <location>
        <begin position="67"/>
        <end position="166"/>
    </location>
</feature>
<dbReference type="Pfam" id="PF11721">
    <property type="entry name" value="Malectin"/>
    <property type="match status" value="1"/>
</dbReference>
<evidence type="ECO:0000313" key="5">
    <source>
        <dbReference type="Proteomes" id="UP000320421"/>
    </source>
</evidence>
<sequence>MKIISMTRSISCVPLLICLTVCLYSVSVLQAGDWPMWRYDAGHTASSPDALPDQLTPVWTRKFSPRKQVWDDPLNNDLMTYDKVFEPVVSGRRMFVGFNDADKLVALDTRTGETLWTFFTDGPVRFSPVATEDRVYLVSDDGHLYCLNSSDGTLIWKFRGAPAAQKTLGNQRVISAWPARGGPVLYDDQIYFAASIWPFMGTFIYALDAETGTVTWVNDSTSASYIKQPHSAPSFAGVAPQGTLVATEELLLVPGGRSVPAALDRKTGELKYFHLGGKGNGGSFVISGEKEFFVHTRYRGVRAYNLETGLPNLYVHNEPVLHDEQIYSASVKDKQPVLEAFNRQHKALWSLPVDGQGDLIRAGNRLYAVGEQTLSAVELPASTDAKPQVAWQQPISGTVARLLAADNRLYAVTQEGAIMAFAAPGEQTESIITESTPETKLAVDRAAMELAARILKQTEARTGYAVCVGGDNPDLLDAFLRLSPLQLVVLETDPHSVTALRKRFDARGEYGTRISVHQGTPTRFQAPQHIARVTIVSPSQVESLTSASLQQIYRSVRPYGGVIWIPAADERLESLKNMIRQAQLPKAEVTELADGLLIRRVGALPDSADWTHQYGDIANSVKSNDKRVKLPLGVLWFGGNSHDDVLPRHGHGPPEQVIGGRTFLEGMNSLSARDVYTGEVLWRREFDDLGTFGIYFNSTYEDTPLSTQYNQKHIPGANARGTNYIATTEEVYLAIGPECHVLSAVDGQTQRIIKLPDPKKDWAFIAVDQDILLAGNGFAHYGKRAQEKAGKDGPAATDLSASRGLIAFDRRSGEKLWQVDAVHSFLHNGIVAGRNRLYCLDKLPASAEKKLSRRGMADPSQYRILCLDLQTGKELWSTKESIFGSWLGYSEKHDLLLQAGARASDRLSDEVGQGMIAYQADDGSILWQKKDQKYTGPLVLHNDLIITSANSYQVSGGAFHIRDGSPYTITNPITREKEPLKFSRTYGCNYVIASENLLTFRSGAAGFYDLANQSGTGNFGGFKSSCTSNLVVANGVLNAPDYTRTCSCSYQNQTSLALIHMPEIEIWTNSQLQDAAESTGVVKQAGINFGAPGDRRADTGTLWLDYPSVGGESPDLAVTIANKNYRTFRHHALKINDSPSKPGLNWGAASGIEDPQKITIAIRQEDSAKQGEGIPVVSVDDDAEENSKGNVSMNSSDLELTMDGGDPQVVAIRFTDIPLSRTEELDAAYIQFTVDETGKKECQLKIQGELTVNSKPLMEAKHNLSSRKRTRAVVAWSPPAWTKVDAAGEAQRTPDLKPILDEIRQQPGWKPGNPISFIITGTGTRTARSYRGPTSGSARLVLKKKESATENRAEDVAAKTNENARRYSVRLTFNEPNMKLKVGERKFDVFLQGERVLQDFDILAETGQPMRSLVKEIPGVVVADQLVLEFKSVSSSQAVPLISGIELISED</sequence>
<dbReference type="SMART" id="SM00564">
    <property type="entry name" value="PQQ"/>
    <property type="match status" value="6"/>
</dbReference>
<dbReference type="InterPro" id="IPR002372">
    <property type="entry name" value="PQQ_rpt_dom"/>
</dbReference>
<dbReference type="OrthoDB" id="218952at2"/>
<feature type="compositionally biased region" description="Polar residues" evidence="1">
    <location>
        <begin position="1188"/>
        <end position="1198"/>
    </location>
</feature>
<feature type="domain" description="Pyrrolo-quinoline quinone repeat" evidence="3">
    <location>
        <begin position="805"/>
        <end position="933"/>
    </location>
</feature>
<feature type="domain" description="Pyrrolo-quinoline quinone repeat" evidence="3">
    <location>
        <begin position="187"/>
        <end position="422"/>
    </location>
</feature>
<proteinExistence type="predicted"/>
<reference evidence="4 5" key="1">
    <citation type="submission" date="2019-02" db="EMBL/GenBank/DDBJ databases">
        <title>Deep-cultivation of Planctomycetes and their phenomic and genomic characterization uncovers novel biology.</title>
        <authorList>
            <person name="Wiegand S."/>
            <person name="Jogler M."/>
            <person name="Boedeker C."/>
            <person name="Pinto D."/>
            <person name="Vollmers J."/>
            <person name="Rivas-Marin E."/>
            <person name="Kohn T."/>
            <person name="Peeters S.H."/>
            <person name="Heuer A."/>
            <person name="Rast P."/>
            <person name="Oberbeckmann S."/>
            <person name="Bunk B."/>
            <person name="Jeske O."/>
            <person name="Meyerdierks A."/>
            <person name="Storesund J.E."/>
            <person name="Kallscheuer N."/>
            <person name="Luecker S."/>
            <person name="Lage O.M."/>
            <person name="Pohl T."/>
            <person name="Merkel B.J."/>
            <person name="Hornburger P."/>
            <person name="Mueller R.-W."/>
            <person name="Bruemmer F."/>
            <person name="Labrenz M."/>
            <person name="Spormann A.M."/>
            <person name="Op den Camp H."/>
            <person name="Overmann J."/>
            <person name="Amann R."/>
            <person name="Jetten M.S.M."/>
            <person name="Mascher T."/>
            <person name="Medema M.H."/>
            <person name="Devos D.P."/>
            <person name="Kaster A.-K."/>
            <person name="Ovreas L."/>
            <person name="Rohde M."/>
            <person name="Galperin M.Y."/>
            <person name="Jogler C."/>
        </authorList>
    </citation>
    <scope>NUCLEOTIDE SEQUENCE [LARGE SCALE GENOMIC DNA]</scope>
    <source>
        <strain evidence="4 5">HG66A1</strain>
    </source>
</reference>
<organism evidence="4 5">
    <name type="scientific">Gimesia chilikensis</name>
    <dbReference type="NCBI Taxonomy" id="2605989"/>
    <lineage>
        <taxon>Bacteria</taxon>
        <taxon>Pseudomonadati</taxon>
        <taxon>Planctomycetota</taxon>
        <taxon>Planctomycetia</taxon>
        <taxon>Planctomycetales</taxon>
        <taxon>Planctomycetaceae</taxon>
        <taxon>Gimesia</taxon>
    </lineage>
</organism>